<comment type="caution">
    <text evidence="1">The sequence shown here is derived from an EMBL/GenBank/DDBJ whole genome shotgun (WGS) entry which is preliminary data.</text>
</comment>
<keyword evidence="2" id="KW-1185">Reference proteome</keyword>
<protein>
    <submittedName>
        <fullName evidence="1">Uncharacterized protein</fullName>
    </submittedName>
</protein>
<dbReference type="OrthoDB" id="3261230at2"/>
<dbReference type="RefSeq" id="WP_158053030.1">
    <property type="nucleotide sequence ID" value="NZ_WBKB01000008.1"/>
</dbReference>
<accession>A0A7J5B8R5</accession>
<proteinExistence type="predicted"/>
<gene>
    <name evidence="1" type="ORF">F8O05_12255</name>
</gene>
<evidence type="ECO:0000313" key="1">
    <source>
        <dbReference type="EMBL" id="KAB1641711.1"/>
    </source>
</evidence>
<sequence length="70" mass="7528">MNTSSESTSGCAALTTFEYLLDELAAPDSVATHILNTVLIDGQETASWGDITASWMYHLDDGYNFVATHG</sequence>
<dbReference type="AlphaFoldDB" id="A0A7J5B8R5"/>
<evidence type="ECO:0000313" key="2">
    <source>
        <dbReference type="Proteomes" id="UP000433493"/>
    </source>
</evidence>
<name>A0A7J5B8R5_9MICO</name>
<reference evidence="1 2" key="1">
    <citation type="submission" date="2019-09" db="EMBL/GenBank/DDBJ databases">
        <title>Phylogeny of genus Pseudoclavibacter and closely related genus.</title>
        <authorList>
            <person name="Li Y."/>
        </authorList>
    </citation>
    <scope>NUCLEOTIDE SEQUENCE [LARGE SCALE GENOMIC DNA]</scope>
    <source>
        <strain evidence="1 2">KCTC 13959</strain>
    </source>
</reference>
<organism evidence="1 2">
    <name type="scientific">Gulosibacter chungangensis</name>
    <dbReference type="NCBI Taxonomy" id="979746"/>
    <lineage>
        <taxon>Bacteria</taxon>
        <taxon>Bacillati</taxon>
        <taxon>Actinomycetota</taxon>
        <taxon>Actinomycetes</taxon>
        <taxon>Micrococcales</taxon>
        <taxon>Microbacteriaceae</taxon>
        <taxon>Gulosibacter</taxon>
    </lineage>
</organism>
<dbReference type="Proteomes" id="UP000433493">
    <property type="component" value="Unassembled WGS sequence"/>
</dbReference>
<dbReference type="EMBL" id="WBKB01000008">
    <property type="protein sequence ID" value="KAB1641711.1"/>
    <property type="molecule type" value="Genomic_DNA"/>
</dbReference>